<evidence type="ECO:0000313" key="2">
    <source>
        <dbReference type="Proteomes" id="UP000887572"/>
    </source>
</evidence>
<sequence>MKAFRKHHLTMANDNKSLRTHPHGLCGPLCGRSYLLDHRRRLQQMARNVRIPILRAVVRRHTNQMRKILPHPTSLEPEEPPAPTEHQRSSRRVRFADEQMDQPAARIDVDPPAPELRRSNRQRRPPTVLEMDASKPRYDQTTKNPKM</sequence>
<proteinExistence type="predicted"/>
<organism evidence="2 3">
    <name type="scientific">Globodera rostochiensis</name>
    <name type="common">Golden nematode worm</name>
    <name type="synonym">Heterodera rostochiensis</name>
    <dbReference type="NCBI Taxonomy" id="31243"/>
    <lineage>
        <taxon>Eukaryota</taxon>
        <taxon>Metazoa</taxon>
        <taxon>Ecdysozoa</taxon>
        <taxon>Nematoda</taxon>
        <taxon>Chromadorea</taxon>
        <taxon>Rhabditida</taxon>
        <taxon>Tylenchina</taxon>
        <taxon>Tylenchomorpha</taxon>
        <taxon>Tylenchoidea</taxon>
        <taxon>Heteroderidae</taxon>
        <taxon>Heteroderinae</taxon>
        <taxon>Globodera</taxon>
    </lineage>
</organism>
<evidence type="ECO:0000256" key="1">
    <source>
        <dbReference type="SAM" id="MobiDB-lite"/>
    </source>
</evidence>
<dbReference type="WBParaSite" id="Gr19_v10_g15100.t1">
    <property type="protein sequence ID" value="Gr19_v10_g15100.t1"/>
    <property type="gene ID" value="Gr19_v10_g15100"/>
</dbReference>
<accession>A0A914HBK9</accession>
<protein>
    <submittedName>
        <fullName evidence="3">Uncharacterized protein</fullName>
    </submittedName>
</protein>
<name>A0A914HBK9_GLORO</name>
<dbReference type="AlphaFoldDB" id="A0A914HBK9"/>
<dbReference type="Proteomes" id="UP000887572">
    <property type="component" value="Unplaced"/>
</dbReference>
<reference evidence="3" key="1">
    <citation type="submission" date="2022-11" db="UniProtKB">
        <authorList>
            <consortium name="WormBaseParasite"/>
        </authorList>
    </citation>
    <scope>IDENTIFICATION</scope>
</reference>
<evidence type="ECO:0000313" key="3">
    <source>
        <dbReference type="WBParaSite" id="Gr19_v10_g15100.t1"/>
    </source>
</evidence>
<feature type="region of interest" description="Disordered" evidence="1">
    <location>
        <begin position="64"/>
        <end position="147"/>
    </location>
</feature>
<keyword evidence="2" id="KW-1185">Reference proteome</keyword>